<keyword evidence="4" id="KW-0732">Signal</keyword>
<dbReference type="PANTHER" id="PTHR45631:SF193">
    <property type="entry name" value="PROTEIN KINASE FAMILY PROTEIN"/>
    <property type="match status" value="1"/>
</dbReference>
<evidence type="ECO:0000256" key="6">
    <source>
        <dbReference type="ARBA" id="ARBA00022989"/>
    </source>
</evidence>
<comment type="caution">
    <text evidence="11">The sequence shown here is derived from an EMBL/GenBank/DDBJ whole genome shotgun (WGS) entry which is preliminary data.</text>
</comment>
<comment type="subcellular location">
    <subcellularLocation>
        <location evidence="1">Membrane</location>
        <topology evidence="1">Single-pass membrane protein</topology>
    </subcellularLocation>
</comment>
<evidence type="ECO:0000256" key="3">
    <source>
        <dbReference type="ARBA" id="ARBA00022692"/>
    </source>
</evidence>
<dbReference type="Pfam" id="PF07714">
    <property type="entry name" value="PK_Tyr_Ser-Thr"/>
    <property type="match status" value="1"/>
</dbReference>
<evidence type="ECO:0000256" key="2">
    <source>
        <dbReference type="ARBA" id="ARBA00022614"/>
    </source>
</evidence>
<dbReference type="Gene3D" id="3.80.10.10">
    <property type="entry name" value="Ribonuclease Inhibitor"/>
    <property type="match status" value="1"/>
</dbReference>
<keyword evidence="12" id="KW-1185">Reference proteome</keyword>
<dbReference type="Proteomes" id="UP001642260">
    <property type="component" value="Unassembled WGS sequence"/>
</dbReference>
<keyword evidence="3" id="KW-0812">Transmembrane</keyword>
<keyword evidence="9" id="KW-0547">Nucleotide-binding</keyword>
<evidence type="ECO:0000256" key="1">
    <source>
        <dbReference type="ARBA" id="ARBA00004167"/>
    </source>
</evidence>
<keyword evidence="7" id="KW-0472">Membrane</keyword>
<dbReference type="InterPro" id="IPR011009">
    <property type="entry name" value="Kinase-like_dom_sf"/>
</dbReference>
<proteinExistence type="predicted"/>
<feature type="binding site" evidence="9">
    <location>
        <position position="196"/>
    </location>
    <ligand>
        <name>ATP</name>
        <dbReference type="ChEBI" id="CHEBI:30616"/>
    </ligand>
</feature>
<dbReference type="EMBL" id="CAKOAT010316377">
    <property type="protein sequence ID" value="CAH8361806.1"/>
    <property type="molecule type" value="Genomic_DNA"/>
</dbReference>
<keyword evidence="6" id="KW-1133">Transmembrane helix</keyword>
<dbReference type="InterPro" id="IPR017441">
    <property type="entry name" value="Protein_kinase_ATP_BS"/>
</dbReference>
<dbReference type="SUPFAM" id="SSF52058">
    <property type="entry name" value="L domain-like"/>
    <property type="match status" value="1"/>
</dbReference>
<keyword evidence="9" id="KW-0067">ATP-binding</keyword>
<dbReference type="Pfam" id="PF00560">
    <property type="entry name" value="LRR_1"/>
    <property type="match status" value="1"/>
</dbReference>
<evidence type="ECO:0000259" key="10">
    <source>
        <dbReference type="PROSITE" id="PS50011"/>
    </source>
</evidence>
<dbReference type="FunFam" id="3.80.10.10:FF:000129">
    <property type="entry name" value="Leucine-rich repeat receptor-like kinase"/>
    <property type="match status" value="1"/>
</dbReference>
<dbReference type="InterPro" id="IPR001245">
    <property type="entry name" value="Ser-Thr/Tyr_kinase_cat_dom"/>
</dbReference>
<sequence>MLRLVSAMKNIKKTYGLTKKVSWHGDPCAPQLYQWEGVNCSYPNSEPSLVISLNLSASGLIGTITSEISKLTQLKELDLSSNELSGEIPAFFADMKLLKLINLRGNLKLNLTVPESLQERLNSKSLTLILGDTLDPTTLGGKIKKVPVLAIAVPVAGVVTYPEVLRMTNNFERVLGKGGFGTVYHGNLDDAQVAVKMLYHSSAQGYKEFKAEVELLLRVHHRHLVGLVG</sequence>
<keyword evidence="8" id="KW-0675">Receptor</keyword>
<name>A0ABC8KTD5_ERUVS</name>
<keyword evidence="2" id="KW-0433">Leucine-rich repeat</keyword>
<reference evidence="11 12" key="1">
    <citation type="submission" date="2022-03" db="EMBL/GenBank/DDBJ databases">
        <authorList>
            <person name="Macdonald S."/>
            <person name="Ahmed S."/>
            <person name="Newling K."/>
        </authorList>
    </citation>
    <scope>NUCLEOTIDE SEQUENCE [LARGE SCALE GENOMIC DNA]</scope>
</reference>
<dbReference type="PANTHER" id="PTHR45631">
    <property type="entry name" value="OS07G0107800 PROTEIN-RELATED"/>
    <property type="match status" value="1"/>
</dbReference>
<feature type="domain" description="Protein kinase" evidence="10">
    <location>
        <begin position="169"/>
        <end position="229"/>
    </location>
</feature>
<dbReference type="PROSITE" id="PS50011">
    <property type="entry name" value="PROTEIN_KINASE_DOM"/>
    <property type="match status" value="1"/>
</dbReference>
<dbReference type="SUPFAM" id="SSF56112">
    <property type="entry name" value="Protein kinase-like (PK-like)"/>
    <property type="match status" value="1"/>
</dbReference>
<dbReference type="InterPro" id="IPR032675">
    <property type="entry name" value="LRR_dom_sf"/>
</dbReference>
<dbReference type="AlphaFoldDB" id="A0ABC8KTD5"/>
<dbReference type="Gene3D" id="3.30.200.20">
    <property type="entry name" value="Phosphorylase Kinase, domain 1"/>
    <property type="match status" value="1"/>
</dbReference>
<evidence type="ECO:0000313" key="12">
    <source>
        <dbReference type="Proteomes" id="UP001642260"/>
    </source>
</evidence>
<dbReference type="GO" id="GO:0016020">
    <property type="term" value="C:membrane"/>
    <property type="evidence" value="ECO:0007669"/>
    <property type="project" value="UniProtKB-SubCell"/>
</dbReference>
<gene>
    <name evidence="11" type="ORF">ERUC_LOCUS27562</name>
</gene>
<evidence type="ECO:0000256" key="5">
    <source>
        <dbReference type="ARBA" id="ARBA00022737"/>
    </source>
</evidence>
<evidence type="ECO:0000256" key="7">
    <source>
        <dbReference type="ARBA" id="ARBA00023136"/>
    </source>
</evidence>
<dbReference type="GO" id="GO:0005524">
    <property type="term" value="F:ATP binding"/>
    <property type="evidence" value="ECO:0007669"/>
    <property type="project" value="UniProtKB-UniRule"/>
</dbReference>
<evidence type="ECO:0000256" key="9">
    <source>
        <dbReference type="PROSITE-ProRule" id="PRU10141"/>
    </source>
</evidence>
<dbReference type="InterPro" id="IPR001611">
    <property type="entry name" value="Leu-rich_rpt"/>
</dbReference>
<evidence type="ECO:0000313" key="11">
    <source>
        <dbReference type="EMBL" id="CAH8361806.1"/>
    </source>
</evidence>
<organism evidence="11 12">
    <name type="scientific">Eruca vesicaria subsp. sativa</name>
    <name type="common">Garden rocket</name>
    <name type="synonym">Eruca sativa</name>
    <dbReference type="NCBI Taxonomy" id="29727"/>
    <lineage>
        <taxon>Eukaryota</taxon>
        <taxon>Viridiplantae</taxon>
        <taxon>Streptophyta</taxon>
        <taxon>Embryophyta</taxon>
        <taxon>Tracheophyta</taxon>
        <taxon>Spermatophyta</taxon>
        <taxon>Magnoliopsida</taxon>
        <taxon>eudicotyledons</taxon>
        <taxon>Gunneridae</taxon>
        <taxon>Pentapetalae</taxon>
        <taxon>rosids</taxon>
        <taxon>malvids</taxon>
        <taxon>Brassicales</taxon>
        <taxon>Brassicaceae</taxon>
        <taxon>Brassiceae</taxon>
        <taxon>Eruca</taxon>
    </lineage>
</organism>
<evidence type="ECO:0000256" key="4">
    <source>
        <dbReference type="ARBA" id="ARBA00022729"/>
    </source>
</evidence>
<dbReference type="PROSITE" id="PS00107">
    <property type="entry name" value="PROTEIN_KINASE_ATP"/>
    <property type="match status" value="1"/>
</dbReference>
<keyword evidence="5" id="KW-0677">Repeat</keyword>
<dbReference type="InterPro" id="IPR000719">
    <property type="entry name" value="Prot_kinase_dom"/>
</dbReference>
<protein>
    <recommendedName>
        <fullName evidence="10">Protein kinase domain-containing protein</fullName>
    </recommendedName>
</protein>
<accession>A0ABC8KTD5</accession>
<evidence type="ECO:0000256" key="8">
    <source>
        <dbReference type="ARBA" id="ARBA00023170"/>
    </source>
</evidence>